<dbReference type="InterPro" id="IPR029753">
    <property type="entry name" value="D-isomer_DH_CS"/>
</dbReference>
<evidence type="ECO:0000256" key="4">
    <source>
        <dbReference type="RuleBase" id="RU003719"/>
    </source>
</evidence>
<evidence type="ECO:0000256" key="1">
    <source>
        <dbReference type="ARBA" id="ARBA00005854"/>
    </source>
</evidence>
<dbReference type="InterPro" id="IPR036291">
    <property type="entry name" value="NAD(P)-bd_dom_sf"/>
</dbReference>
<evidence type="ECO:0000259" key="6">
    <source>
        <dbReference type="Pfam" id="PF02826"/>
    </source>
</evidence>
<dbReference type="InterPro" id="IPR006140">
    <property type="entry name" value="D-isomer_DH_NAD-bd"/>
</dbReference>
<dbReference type="Pfam" id="PF00389">
    <property type="entry name" value="2-Hacid_dh"/>
    <property type="match status" value="1"/>
</dbReference>
<dbReference type="AlphaFoldDB" id="A0A6U2E632"/>
<feature type="domain" description="D-isomer specific 2-hydroxyacid dehydrogenase NAD-binding" evidence="6">
    <location>
        <begin position="113"/>
        <end position="288"/>
    </location>
</feature>
<comment type="similarity">
    <text evidence="1 4">Belongs to the D-isomer specific 2-hydroxyacid dehydrogenase family.</text>
</comment>
<dbReference type="PROSITE" id="PS00671">
    <property type="entry name" value="D_2_HYDROXYACID_DH_3"/>
    <property type="match status" value="1"/>
</dbReference>
<evidence type="ECO:0000313" key="8">
    <source>
        <dbReference type="EMBL" id="CAD8593838.1"/>
    </source>
</evidence>
<dbReference type="PANTHER" id="PTHR43761">
    <property type="entry name" value="D-ISOMER SPECIFIC 2-HYDROXYACID DEHYDROGENASE FAMILY PROTEIN (AFU_ORTHOLOGUE AFUA_1G13630)"/>
    <property type="match status" value="1"/>
</dbReference>
<reference evidence="8" key="1">
    <citation type="submission" date="2021-01" db="EMBL/GenBank/DDBJ databases">
        <authorList>
            <person name="Corre E."/>
            <person name="Pelletier E."/>
            <person name="Niang G."/>
            <person name="Scheremetjew M."/>
            <person name="Finn R."/>
            <person name="Kale V."/>
            <person name="Holt S."/>
            <person name="Cochrane G."/>
            <person name="Meng A."/>
            <person name="Brown T."/>
            <person name="Cohen L."/>
        </authorList>
    </citation>
    <scope>NUCLEOTIDE SEQUENCE</scope>
    <source>
        <strain evidence="8">CCMP494</strain>
    </source>
</reference>
<proteinExistence type="inferred from homology"/>
<dbReference type="SUPFAM" id="SSF51735">
    <property type="entry name" value="NAD(P)-binding Rossmann-fold domains"/>
    <property type="match status" value="1"/>
</dbReference>
<dbReference type="InterPro" id="IPR006139">
    <property type="entry name" value="D-isomer_2_OHA_DH_cat_dom"/>
</dbReference>
<gene>
    <name evidence="7" type="ORF">MSP1404_LOCUS11241</name>
    <name evidence="8" type="ORF">MSP1404_LOCUS11242</name>
</gene>
<dbReference type="SUPFAM" id="SSF52283">
    <property type="entry name" value="Formate/glycerate dehydrogenase catalytic domain-like"/>
    <property type="match status" value="1"/>
</dbReference>
<dbReference type="PANTHER" id="PTHR43761:SF1">
    <property type="entry name" value="D-ISOMER SPECIFIC 2-HYDROXYACID DEHYDROGENASE CATALYTIC DOMAIN-CONTAINING PROTEIN-RELATED"/>
    <property type="match status" value="1"/>
</dbReference>
<name>A0A6U2E632_MICPS</name>
<accession>A0A6U2E632</accession>
<evidence type="ECO:0000259" key="5">
    <source>
        <dbReference type="Pfam" id="PF00389"/>
    </source>
</evidence>
<keyword evidence="3" id="KW-0520">NAD</keyword>
<feature type="domain" description="D-isomer specific 2-hydroxyacid dehydrogenase catalytic" evidence="5">
    <location>
        <begin position="26"/>
        <end position="319"/>
    </location>
</feature>
<dbReference type="InterPro" id="IPR050418">
    <property type="entry name" value="D-iso_2-hydroxyacid_DH_PdxB"/>
</dbReference>
<dbReference type="PROSITE" id="PS00670">
    <property type="entry name" value="D_2_HYDROXYACID_DH_2"/>
    <property type="match status" value="1"/>
</dbReference>
<dbReference type="Pfam" id="PF02826">
    <property type="entry name" value="2-Hacid_dh_C"/>
    <property type="match status" value="1"/>
</dbReference>
<dbReference type="GO" id="GO:0051287">
    <property type="term" value="F:NAD binding"/>
    <property type="evidence" value="ECO:0007669"/>
    <property type="project" value="InterPro"/>
</dbReference>
<evidence type="ECO:0000256" key="2">
    <source>
        <dbReference type="ARBA" id="ARBA00023002"/>
    </source>
</evidence>
<dbReference type="EMBL" id="HBEV01014439">
    <property type="protein sequence ID" value="CAD8593838.1"/>
    <property type="molecule type" value="Transcribed_RNA"/>
</dbReference>
<protein>
    <recommendedName>
        <fullName evidence="9">Glycerate dehydrogenase</fullName>
    </recommendedName>
</protein>
<evidence type="ECO:0008006" key="9">
    <source>
        <dbReference type="Google" id="ProtNLM"/>
    </source>
</evidence>
<organism evidence="8">
    <name type="scientific">Micromonas pusilla</name>
    <name type="common">Picoplanktonic green alga</name>
    <name type="synonym">Chromulina pusilla</name>
    <dbReference type="NCBI Taxonomy" id="38833"/>
    <lineage>
        <taxon>Eukaryota</taxon>
        <taxon>Viridiplantae</taxon>
        <taxon>Chlorophyta</taxon>
        <taxon>Mamiellophyceae</taxon>
        <taxon>Mamiellales</taxon>
        <taxon>Mamiellaceae</taxon>
        <taxon>Micromonas</taxon>
    </lineage>
</organism>
<sequence>MAVVINAGRLDFDRKLDFTKLKDACDGELTMFDDDSPTPETIAERASGHAVVVSKEVPVDVNLLPDTVKLICEAGTGYNNIDLAAARARGITVCNVPSYSTDAVAHLVITFVLNFSATIVPQHVALAKGDRSLFTSSLGTTPHFELTGKTIGLVGGTGAIGAKVAEIARVLGMNVLVWSRSARTEPGKWEARANLKDLLAESDFVSVHCPLNDTTRGLIDADAIACMKPTAYVINTARGPVINETDLVNSLRAGAIAGAGLDVQEVEPPVEGSPLYDLENVMLTPHVGWKRLETRQRLMDLVADNVAAYKAGAPVNVVN</sequence>
<evidence type="ECO:0000256" key="3">
    <source>
        <dbReference type="ARBA" id="ARBA00023027"/>
    </source>
</evidence>
<dbReference type="EMBL" id="HBEV01014438">
    <property type="protein sequence ID" value="CAD8593837.1"/>
    <property type="molecule type" value="Transcribed_RNA"/>
</dbReference>
<evidence type="ECO:0000313" key="7">
    <source>
        <dbReference type="EMBL" id="CAD8593837.1"/>
    </source>
</evidence>
<keyword evidence="2 4" id="KW-0560">Oxidoreductase</keyword>
<dbReference type="GO" id="GO:0016616">
    <property type="term" value="F:oxidoreductase activity, acting on the CH-OH group of donors, NAD or NADP as acceptor"/>
    <property type="evidence" value="ECO:0007669"/>
    <property type="project" value="InterPro"/>
</dbReference>
<dbReference type="Gene3D" id="3.40.50.720">
    <property type="entry name" value="NAD(P)-binding Rossmann-like Domain"/>
    <property type="match status" value="2"/>
</dbReference>